<feature type="signal peptide" evidence="1">
    <location>
        <begin position="1"/>
        <end position="26"/>
    </location>
</feature>
<dbReference type="RefSeq" id="WP_406260746.1">
    <property type="nucleotide sequence ID" value="NZ_CP108125.1"/>
</dbReference>
<dbReference type="InterPro" id="IPR050491">
    <property type="entry name" value="AmpC-like"/>
</dbReference>
<reference evidence="3 4" key="1">
    <citation type="submission" date="2022-10" db="EMBL/GenBank/DDBJ databases">
        <title>The complete genomes of actinobacterial strains from the NBC collection.</title>
        <authorList>
            <person name="Joergensen T.S."/>
            <person name="Alvarez Arevalo M."/>
            <person name="Sterndorff E.B."/>
            <person name="Faurdal D."/>
            <person name="Vuksanovic O."/>
            <person name="Mourched A.-S."/>
            <person name="Charusanti P."/>
            <person name="Shaw S."/>
            <person name="Blin K."/>
            <person name="Weber T."/>
        </authorList>
    </citation>
    <scope>NUCLEOTIDE SEQUENCE [LARGE SCALE GENOMIC DNA]</scope>
    <source>
        <strain evidence="3 4">NBC_00206</strain>
    </source>
</reference>
<proteinExistence type="predicted"/>
<dbReference type="PANTHER" id="PTHR46825:SF7">
    <property type="entry name" value="D-ALANYL-D-ALANINE CARBOXYPEPTIDASE"/>
    <property type="match status" value="1"/>
</dbReference>
<dbReference type="Gene3D" id="3.40.710.10">
    <property type="entry name" value="DD-peptidase/beta-lactamase superfamily"/>
    <property type="match status" value="1"/>
</dbReference>
<dbReference type="PANTHER" id="PTHR46825">
    <property type="entry name" value="D-ALANYL-D-ALANINE-CARBOXYPEPTIDASE/ENDOPEPTIDASE AMPH"/>
    <property type="match status" value="1"/>
</dbReference>
<name>A0ABZ1J3N8_9ACTN</name>
<organism evidence="3 4">
    <name type="scientific">Streptomyces nigra</name>
    <dbReference type="NCBI Taxonomy" id="1827580"/>
    <lineage>
        <taxon>Bacteria</taxon>
        <taxon>Bacillati</taxon>
        <taxon>Actinomycetota</taxon>
        <taxon>Actinomycetes</taxon>
        <taxon>Kitasatosporales</taxon>
        <taxon>Streptomycetaceae</taxon>
        <taxon>Streptomyces</taxon>
    </lineage>
</organism>
<gene>
    <name evidence="3" type="ORF">OHU27_31740</name>
</gene>
<dbReference type="EMBL" id="CP108125">
    <property type="protein sequence ID" value="WTO86763.1"/>
    <property type="molecule type" value="Genomic_DNA"/>
</dbReference>
<keyword evidence="4" id="KW-1185">Reference proteome</keyword>
<dbReference type="Pfam" id="PF00144">
    <property type="entry name" value="Beta-lactamase"/>
    <property type="match status" value="1"/>
</dbReference>
<evidence type="ECO:0000313" key="3">
    <source>
        <dbReference type="EMBL" id="WTO86763.1"/>
    </source>
</evidence>
<protein>
    <submittedName>
        <fullName evidence="3">Beta-lactamase family protein</fullName>
    </submittedName>
</protein>
<accession>A0ABZ1J3N8</accession>
<dbReference type="Proteomes" id="UP001622690">
    <property type="component" value="Chromosome"/>
</dbReference>
<keyword evidence="1" id="KW-0732">Signal</keyword>
<feature type="domain" description="Beta-lactamase-related" evidence="2">
    <location>
        <begin position="52"/>
        <end position="361"/>
    </location>
</feature>
<feature type="chain" id="PRO_5045388289" evidence="1">
    <location>
        <begin position="27"/>
        <end position="410"/>
    </location>
</feature>
<evidence type="ECO:0000259" key="2">
    <source>
        <dbReference type="Pfam" id="PF00144"/>
    </source>
</evidence>
<sequence>MVSATVARATAAAAALVTLMAVPAHAAVPGARAEALPAPDATGVWNVLRTAQRQGAPGAIARLDDGDTVRWAAVGVADRGTGRALGNADRFRIGSVTKTFSAVVLLQLADEGKLSLDAPVNRYLPKLLPDDRITVRHVLSHRSGLYDYTNDMFAKTVPGFEAVRTKVFTYRQLVKRSLAKPRTTAPGGAYSYSNTNFVVAGLLIEKLTGHSVRTEYRDRIIGPLKLKDTFYVHPGTKIPGRHTRGYLTPDTAGAALVDSTEQTVSWAQSAGAVISTTKDLHLFLSALLGGRLTSRAGLTEMRRMVPAGTGQAYGLGLRRRDLSCGVSVYGHTGAVQGYYTVAFASKDGKRSLTALANTSNNGTVLTTMLGALESAFCGKKTKARARTLRAERYEDVAPSVPVNRPAATGS</sequence>
<evidence type="ECO:0000256" key="1">
    <source>
        <dbReference type="SAM" id="SignalP"/>
    </source>
</evidence>
<dbReference type="SUPFAM" id="SSF56601">
    <property type="entry name" value="beta-lactamase/transpeptidase-like"/>
    <property type="match status" value="1"/>
</dbReference>
<dbReference type="InterPro" id="IPR001466">
    <property type="entry name" value="Beta-lactam-related"/>
</dbReference>
<evidence type="ECO:0000313" key="4">
    <source>
        <dbReference type="Proteomes" id="UP001622690"/>
    </source>
</evidence>
<dbReference type="InterPro" id="IPR012338">
    <property type="entry name" value="Beta-lactam/transpept-like"/>
</dbReference>